<evidence type="ECO:0000313" key="3">
    <source>
        <dbReference type="Proteomes" id="UP000035681"/>
    </source>
</evidence>
<proteinExistence type="predicted"/>
<dbReference type="Pfam" id="PF01682">
    <property type="entry name" value="DB"/>
    <property type="match status" value="2"/>
</dbReference>
<dbReference type="PANTHER" id="PTHR46705:SF9">
    <property type="entry name" value="DOMAIN OF UNKNOWN FUNCTION DB DOMAIN-CONTAINING PROTEIN"/>
    <property type="match status" value="1"/>
</dbReference>
<feature type="domain" description="Domain of unknown function DB" evidence="2">
    <location>
        <begin position="109"/>
        <end position="211"/>
    </location>
</feature>
<dbReference type="WBParaSite" id="TCONS_00011875.p1">
    <property type="protein sequence ID" value="TCONS_00011875.p1"/>
    <property type="gene ID" value="XLOC_006856"/>
</dbReference>
<feature type="domain" description="Domain of unknown function DB" evidence="2">
    <location>
        <begin position="347"/>
        <end position="449"/>
    </location>
</feature>
<keyword evidence="1" id="KW-0732">Signal</keyword>
<sequence>KMNKIFIFIIGFLLFISSTYSCLSSGLCGGTPSCAPPPPPPVCARSGCSSGYSCGQYGCFQASKARMSGSKIITFGKDDNLLSKDNRKINNEKLWQISAMEADEQFYQCCVDNQLPDSCLNKCSYTGYTRDSIRNMFMRLDACPLQAASVIHFCAAKGQNHLQCCGSRGVHTTLAGPKCLIFCDQTPGNVTQLDFSYLPCYERFEEMKSCFYNNVFTSLINNKYKKLAKQYNTKKAVGNFLIGIYLYESFVLIKFIHFSISFIHFYIYDVKYYEKECFSFGGCGLGLGMFLNPYSMRYCNTRAKAKSSNTFWDDDNKNVEEENNYIESTSLITSKISTSPDDKFLECCKSRGLPKICQNICSYSNYTKKTLQQMYFNTNGCPLSAISNIHFCASGGKDHKNCCINQGVSLTPSGDRCLIFCDTEPAVPMQLDLTYVNCYEKFDHMKKCFLEETNPQISKIFTIKDQDIQYNNNIENFKRFKTNTGGSSWF</sequence>
<name>A0AAF5I2E5_STRER</name>
<feature type="chain" id="PRO_5042172836" evidence="1">
    <location>
        <begin position="22"/>
        <end position="490"/>
    </location>
</feature>
<protein>
    <submittedName>
        <fullName evidence="4">DB domain-containing protein</fullName>
    </submittedName>
</protein>
<dbReference type="InterPro" id="IPR002602">
    <property type="entry name" value="DB"/>
</dbReference>
<reference evidence="4" key="1">
    <citation type="submission" date="2024-02" db="UniProtKB">
        <authorList>
            <consortium name="WormBaseParasite"/>
        </authorList>
    </citation>
    <scope>IDENTIFICATION</scope>
</reference>
<organism evidence="3 4">
    <name type="scientific">Strongyloides stercoralis</name>
    <name type="common">Threadworm</name>
    <dbReference type="NCBI Taxonomy" id="6248"/>
    <lineage>
        <taxon>Eukaryota</taxon>
        <taxon>Metazoa</taxon>
        <taxon>Ecdysozoa</taxon>
        <taxon>Nematoda</taxon>
        <taxon>Chromadorea</taxon>
        <taxon>Rhabditida</taxon>
        <taxon>Tylenchina</taxon>
        <taxon>Panagrolaimomorpha</taxon>
        <taxon>Strongyloidoidea</taxon>
        <taxon>Strongyloididae</taxon>
        <taxon>Strongyloides</taxon>
    </lineage>
</organism>
<evidence type="ECO:0000259" key="2">
    <source>
        <dbReference type="Pfam" id="PF01682"/>
    </source>
</evidence>
<dbReference type="Proteomes" id="UP000035681">
    <property type="component" value="Unplaced"/>
</dbReference>
<dbReference type="AlphaFoldDB" id="A0AAF5I2E5"/>
<keyword evidence="3" id="KW-1185">Reference proteome</keyword>
<evidence type="ECO:0000313" key="4">
    <source>
        <dbReference type="WBParaSite" id="TCONS_00011875.p1"/>
    </source>
</evidence>
<dbReference type="PANTHER" id="PTHR46705">
    <property type="entry name" value="PROTEIN CBG09805"/>
    <property type="match status" value="1"/>
</dbReference>
<evidence type="ECO:0000256" key="1">
    <source>
        <dbReference type="SAM" id="SignalP"/>
    </source>
</evidence>
<accession>A0AAF5I2E5</accession>
<feature type="signal peptide" evidence="1">
    <location>
        <begin position="1"/>
        <end position="21"/>
    </location>
</feature>